<evidence type="ECO:0000256" key="2">
    <source>
        <dbReference type="ARBA" id="ARBA00022630"/>
    </source>
</evidence>
<organism evidence="7 8">
    <name type="scientific">Thelonectria olida</name>
    <dbReference type="NCBI Taxonomy" id="1576542"/>
    <lineage>
        <taxon>Eukaryota</taxon>
        <taxon>Fungi</taxon>
        <taxon>Dikarya</taxon>
        <taxon>Ascomycota</taxon>
        <taxon>Pezizomycotina</taxon>
        <taxon>Sordariomycetes</taxon>
        <taxon>Hypocreomycetidae</taxon>
        <taxon>Hypocreales</taxon>
        <taxon>Nectriaceae</taxon>
        <taxon>Thelonectria</taxon>
    </lineage>
</organism>
<dbReference type="AlphaFoldDB" id="A0A9P8W5H9"/>
<evidence type="ECO:0000256" key="4">
    <source>
        <dbReference type="ARBA" id="ARBA00022857"/>
    </source>
</evidence>
<comment type="cofactor">
    <cofactor evidence="1">
        <name>FMN</name>
        <dbReference type="ChEBI" id="CHEBI:58210"/>
    </cofactor>
</comment>
<evidence type="ECO:0000256" key="3">
    <source>
        <dbReference type="ARBA" id="ARBA00022643"/>
    </source>
</evidence>
<evidence type="ECO:0000313" key="8">
    <source>
        <dbReference type="Proteomes" id="UP000777438"/>
    </source>
</evidence>
<evidence type="ECO:0000313" key="7">
    <source>
        <dbReference type="EMBL" id="KAH6890678.1"/>
    </source>
</evidence>
<keyword evidence="2" id="KW-0285">Flavoprotein</keyword>
<protein>
    <recommendedName>
        <fullName evidence="6">NADH:flavin oxidoreductase/NADH oxidase N-terminal domain-containing protein</fullName>
    </recommendedName>
</protein>
<keyword evidence="3" id="KW-0288">FMN</keyword>
<name>A0A9P8W5H9_9HYPO</name>
<proteinExistence type="predicted"/>
<dbReference type="Pfam" id="PF00724">
    <property type="entry name" value="Oxidored_FMN"/>
    <property type="match status" value="1"/>
</dbReference>
<dbReference type="GO" id="GO:0003959">
    <property type="term" value="F:NADPH dehydrogenase activity"/>
    <property type="evidence" value="ECO:0007669"/>
    <property type="project" value="InterPro"/>
</dbReference>
<dbReference type="InterPro" id="IPR013785">
    <property type="entry name" value="Aldolase_TIM"/>
</dbReference>
<dbReference type="PANTHER" id="PTHR43303:SF4">
    <property type="entry name" value="NADPH DEHYDROGENASE C23G7.10C-RELATED"/>
    <property type="match status" value="1"/>
</dbReference>
<dbReference type="Gene3D" id="3.20.20.70">
    <property type="entry name" value="Aldolase class I"/>
    <property type="match status" value="1"/>
</dbReference>
<keyword evidence="5" id="KW-0560">Oxidoreductase</keyword>
<dbReference type="SUPFAM" id="SSF51395">
    <property type="entry name" value="FMN-linked oxidoreductases"/>
    <property type="match status" value="1"/>
</dbReference>
<dbReference type="OrthoDB" id="72788at2759"/>
<sequence>MAAYLTQRICHPHHGIPVSRSETPKLEKDVKCRQPIPNTAAKGVPFYTPEQDPVAGTALVPQPSGNPVPKLFAPLKIRGIKLPNRIWVSPMCQYSAHEGFHTPWHITHYGGMLQRGPGLVMLEATAVQANGRITPEDSGIWLDAHIDTLKKHVDFAHSQNALIGIQLAHAGRKASTVAPWLSSGATATKEVGGWPNDVVGPSGEPFNEHYPIPRAMSLAEINDVKHDFLSGVNRALRAGFDVIELHFAHGYLVSSFFSPAVNKRTDQYGGSFENRIRLALELVDATREAIPKDMPLFVRISATDWLDTNSEWKGESWTVDESVKLAQILAERGVDVLDVSSGGNHAQQKVIGGPGYQAPFAKKIKAAVGNKLLVSSVGSIKTGEVAEEIITGGKDENDTPLDLIAAGRMFQKNPGLVWAWAEELDIAIHVAHQIGWGFGGRASK</sequence>
<reference evidence="7 8" key="1">
    <citation type="journal article" date="2021" name="Nat. Commun.">
        <title>Genetic determinants of endophytism in the Arabidopsis root mycobiome.</title>
        <authorList>
            <person name="Mesny F."/>
            <person name="Miyauchi S."/>
            <person name="Thiergart T."/>
            <person name="Pickel B."/>
            <person name="Atanasova L."/>
            <person name="Karlsson M."/>
            <person name="Huettel B."/>
            <person name="Barry K.W."/>
            <person name="Haridas S."/>
            <person name="Chen C."/>
            <person name="Bauer D."/>
            <person name="Andreopoulos W."/>
            <person name="Pangilinan J."/>
            <person name="LaButti K."/>
            <person name="Riley R."/>
            <person name="Lipzen A."/>
            <person name="Clum A."/>
            <person name="Drula E."/>
            <person name="Henrissat B."/>
            <person name="Kohler A."/>
            <person name="Grigoriev I.V."/>
            <person name="Martin F.M."/>
            <person name="Hacquard S."/>
        </authorList>
    </citation>
    <scope>NUCLEOTIDE SEQUENCE [LARGE SCALE GENOMIC DNA]</scope>
    <source>
        <strain evidence="7 8">MPI-CAGE-CH-0241</strain>
    </source>
</reference>
<evidence type="ECO:0000256" key="5">
    <source>
        <dbReference type="ARBA" id="ARBA00023002"/>
    </source>
</evidence>
<dbReference type="Proteomes" id="UP000777438">
    <property type="component" value="Unassembled WGS sequence"/>
</dbReference>
<dbReference type="GO" id="GO:0010181">
    <property type="term" value="F:FMN binding"/>
    <property type="evidence" value="ECO:0007669"/>
    <property type="project" value="InterPro"/>
</dbReference>
<feature type="domain" description="NADH:flavin oxidoreductase/NADH oxidase N-terminal" evidence="6">
    <location>
        <begin position="70"/>
        <end position="418"/>
    </location>
</feature>
<feature type="non-terminal residue" evidence="7">
    <location>
        <position position="444"/>
    </location>
</feature>
<evidence type="ECO:0000259" key="6">
    <source>
        <dbReference type="Pfam" id="PF00724"/>
    </source>
</evidence>
<dbReference type="EMBL" id="JAGPYM010000009">
    <property type="protein sequence ID" value="KAH6890678.1"/>
    <property type="molecule type" value="Genomic_DNA"/>
</dbReference>
<keyword evidence="8" id="KW-1185">Reference proteome</keyword>
<accession>A0A9P8W5H9</accession>
<dbReference type="CDD" id="cd02932">
    <property type="entry name" value="OYE_YqiM_FMN"/>
    <property type="match status" value="1"/>
</dbReference>
<comment type="caution">
    <text evidence="7">The sequence shown here is derived from an EMBL/GenBank/DDBJ whole genome shotgun (WGS) entry which is preliminary data.</text>
</comment>
<dbReference type="PANTHER" id="PTHR43303">
    <property type="entry name" value="NADPH DEHYDROGENASE C23G7.10C-RELATED"/>
    <property type="match status" value="1"/>
</dbReference>
<dbReference type="GO" id="GO:0050661">
    <property type="term" value="F:NADP binding"/>
    <property type="evidence" value="ECO:0007669"/>
    <property type="project" value="InterPro"/>
</dbReference>
<gene>
    <name evidence="7" type="ORF">B0T10DRAFT_439851</name>
</gene>
<dbReference type="InterPro" id="IPR044152">
    <property type="entry name" value="YqjM-like"/>
</dbReference>
<evidence type="ECO:0000256" key="1">
    <source>
        <dbReference type="ARBA" id="ARBA00001917"/>
    </source>
</evidence>
<dbReference type="InterPro" id="IPR001155">
    <property type="entry name" value="OxRdtase_FMN_N"/>
</dbReference>
<keyword evidence="4" id="KW-0521">NADP</keyword>